<protein>
    <recommendedName>
        <fullName evidence="3">Lipoprotein</fullName>
    </recommendedName>
</protein>
<evidence type="ECO:0000313" key="1">
    <source>
        <dbReference type="EMBL" id="KGF87643.1"/>
    </source>
</evidence>
<dbReference type="PROSITE" id="PS51257">
    <property type="entry name" value="PROKAR_LIPOPROTEIN"/>
    <property type="match status" value="1"/>
</dbReference>
<organism evidence="1 2">
    <name type="scientific">Prochlorococcus marinus str. GP2</name>
    <dbReference type="NCBI Taxonomy" id="59925"/>
    <lineage>
        <taxon>Bacteria</taxon>
        <taxon>Bacillati</taxon>
        <taxon>Cyanobacteriota</taxon>
        <taxon>Cyanophyceae</taxon>
        <taxon>Synechococcales</taxon>
        <taxon>Prochlorococcaceae</taxon>
        <taxon>Prochlorococcus</taxon>
    </lineage>
</organism>
<accession>A0A0A1ZHE5</accession>
<dbReference type="EMBL" id="JNAH01000004">
    <property type="protein sequence ID" value="KGF87643.1"/>
    <property type="molecule type" value="Genomic_DNA"/>
</dbReference>
<dbReference type="OrthoDB" id="9939761at2"/>
<evidence type="ECO:0000313" key="2">
    <source>
        <dbReference type="Proteomes" id="UP000030598"/>
    </source>
</evidence>
<sequence length="169" mass="18985">MKKYSLQNFLFTLSGIILISSCSKSPSNVDLDLSSFKNTIPKPAKSIDNQNEIIQESKEVELNLISLDKKEDITSSIKYGKKDPFSSFGNDSNRSIPDFKLKGFLSLNNKDYAFVEYKNKEGIIDIDSIGDINTKLLPPKAVVKNISPSLETININLDDENYIIIMNLK</sequence>
<name>A0A0A1ZHE5_PROMR</name>
<dbReference type="AlphaFoldDB" id="A0A0A1ZHE5"/>
<dbReference type="RefSeq" id="WP_032524211.1">
    <property type="nucleotide sequence ID" value="NZ_CP138934.1"/>
</dbReference>
<comment type="caution">
    <text evidence="1">The sequence shown here is derived from an EMBL/GenBank/DDBJ whole genome shotgun (WGS) entry which is preliminary data.</text>
</comment>
<evidence type="ECO:0008006" key="3">
    <source>
        <dbReference type="Google" id="ProtNLM"/>
    </source>
</evidence>
<dbReference type="Proteomes" id="UP000030598">
    <property type="component" value="Unassembled WGS sequence"/>
</dbReference>
<dbReference type="STRING" id="59925.EU91_0675"/>
<proteinExistence type="predicted"/>
<gene>
    <name evidence="1" type="ORF">EU91_0675</name>
</gene>
<reference evidence="2" key="1">
    <citation type="journal article" date="2014" name="Sci. Data">
        <title>Genomes of diverse isolates of the marine cyanobacterium Prochlorococcus.</title>
        <authorList>
            <person name="Biller S."/>
            <person name="Berube P."/>
            <person name="Thompson J."/>
            <person name="Kelly L."/>
            <person name="Roggensack S."/>
            <person name="Awad L."/>
            <person name="Roache-Johnson K."/>
            <person name="Ding H."/>
            <person name="Giovannoni S.J."/>
            <person name="Moore L.R."/>
            <person name="Chisholm S.W."/>
        </authorList>
    </citation>
    <scope>NUCLEOTIDE SEQUENCE [LARGE SCALE GENOMIC DNA]</scope>
    <source>
        <strain evidence="2">GP2</strain>
    </source>
</reference>